<evidence type="ECO:0000313" key="6">
    <source>
        <dbReference type="Proteomes" id="UP001150538"/>
    </source>
</evidence>
<evidence type="ECO:0000256" key="2">
    <source>
        <dbReference type="ARBA" id="ARBA00022980"/>
    </source>
</evidence>
<feature type="region of interest" description="Disordered" evidence="4">
    <location>
        <begin position="101"/>
        <end position="133"/>
    </location>
</feature>
<dbReference type="InterPro" id="IPR005290">
    <property type="entry name" value="Ribosomal_uS15_bac-type"/>
</dbReference>
<dbReference type="SUPFAM" id="SSF47060">
    <property type="entry name" value="S15/NS1 RNA-binding domain"/>
    <property type="match status" value="1"/>
</dbReference>
<dbReference type="GO" id="GO:0006412">
    <property type="term" value="P:translation"/>
    <property type="evidence" value="ECO:0007669"/>
    <property type="project" value="InterPro"/>
</dbReference>
<keyword evidence="3" id="KW-0687">Ribonucleoprotein</keyword>
<evidence type="ECO:0000256" key="3">
    <source>
        <dbReference type="ARBA" id="ARBA00023274"/>
    </source>
</evidence>
<dbReference type="GO" id="GO:0005737">
    <property type="term" value="C:cytoplasm"/>
    <property type="evidence" value="ECO:0007669"/>
    <property type="project" value="UniProtKB-ARBA"/>
</dbReference>
<accession>A0A9W8DRD4</accession>
<evidence type="ECO:0008006" key="7">
    <source>
        <dbReference type="Google" id="ProtNLM"/>
    </source>
</evidence>
<protein>
    <recommendedName>
        <fullName evidence="7">28S ribosomal protein S15, mitochondrial</fullName>
    </recommendedName>
</protein>
<evidence type="ECO:0000256" key="4">
    <source>
        <dbReference type="SAM" id="MobiDB-lite"/>
    </source>
</evidence>
<name>A0A9W8DRD4_9FUNG</name>
<reference evidence="5" key="1">
    <citation type="submission" date="2022-07" db="EMBL/GenBank/DDBJ databases">
        <title>Phylogenomic reconstructions and comparative analyses of Kickxellomycotina fungi.</title>
        <authorList>
            <person name="Reynolds N.K."/>
            <person name="Stajich J.E."/>
            <person name="Barry K."/>
            <person name="Grigoriev I.V."/>
            <person name="Crous P."/>
            <person name="Smith M.E."/>
        </authorList>
    </citation>
    <scope>NUCLEOTIDE SEQUENCE</scope>
    <source>
        <strain evidence="5">NBRC 100468</strain>
    </source>
</reference>
<dbReference type="InterPro" id="IPR000589">
    <property type="entry name" value="Ribosomal_uS15"/>
</dbReference>
<dbReference type="Gene3D" id="1.10.287.10">
    <property type="entry name" value="S15/NS1, RNA-binding"/>
    <property type="match status" value="1"/>
</dbReference>
<dbReference type="CDD" id="cd00353">
    <property type="entry name" value="Ribosomal_S15p_S13e"/>
    <property type="match status" value="1"/>
</dbReference>
<sequence>MQATTSRLIAQIRANASFFSLPNSNPVAQRSFQTSSITLAAKKKKGGNKKQSRAAIQKAEAEAEQQRIEELRRLKDTKFLNSLISPKNLFATTQLTQQQASQLASAEQEKKSQATTPDNADAAASAATAGAQKAVDNTSNFHSFVTPSEIEMITKHAPKASLELDRGNNLLIRTAVQEKLAFSQGEMVKRIVALENADSKAVMHANINTAVETFARKEHDTGSPEVQAAVWTVRINNLGQHLASNRKDHHNRRRYTYLLHKRAKMLRYLKRQSLERYHRCLKELGLQPEMVEGEIPFPRRVELGAYY</sequence>
<evidence type="ECO:0000256" key="1">
    <source>
        <dbReference type="ARBA" id="ARBA00008434"/>
    </source>
</evidence>
<dbReference type="AlphaFoldDB" id="A0A9W8DRD4"/>
<dbReference type="EMBL" id="JANBPU010000191">
    <property type="protein sequence ID" value="KAJ1914564.1"/>
    <property type="molecule type" value="Genomic_DNA"/>
</dbReference>
<dbReference type="GO" id="GO:0005840">
    <property type="term" value="C:ribosome"/>
    <property type="evidence" value="ECO:0007669"/>
    <property type="project" value="UniProtKB-KW"/>
</dbReference>
<organism evidence="5 6">
    <name type="scientific">Mycoemilia scoparia</name>
    <dbReference type="NCBI Taxonomy" id="417184"/>
    <lineage>
        <taxon>Eukaryota</taxon>
        <taxon>Fungi</taxon>
        <taxon>Fungi incertae sedis</taxon>
        <taxon>Zoopagomycota</taxon>
        <taxon>Kickxellomycotina</taxon>
        <taxon>Kickxellomycetes</taxon>
        <taxon>Kickxellales</taxon>
        <taxon>Kickxellaceae</taxon>
        <taxon>Mycoemilia</taxon>
    </lineage>
</organism>
<dbReference type="OrthoDB" id="441444at2759"/>
<dbReference type="GO" id="GO:1990904">
    <property type="term" value="C:ribonucleoprotein complex"/>
    <property type="evidence" value="ECO:0007669"/>
    <property type="project" value="UniProtKB-KW"/>
</dbReference>
<dbReference type="PANTHER" id="PTHR23321:SF26">
    <property type="entry name" value="SMALL RIBOSOMAL SUBUNIT PROTEIN US15M"/>
    <property type="match status" value="1"/>
</dbReference>
<comment type="similarity">
    <text evidence="1">Belongs to the universal ribosomal protein uS15 family.</text>
</comment>
<dbReference type="Pfam" id="PF00312">
    <property type="entry name" value="Ribosomal_S15"/>
    <property type="match status" value="1"/>
</dbReference>
<feature type="compositionally biased region" description="Low complexity" evidence="4">
    <location>
        <begin position="114"/>
        <end position="133"/>
    </location>
</feature>
<dbReference type="GO" id="GO:0003735">
    <property type="term" value="F:structural constituent of ribosome"/>
    <property type="evidence" value="ECO:0007669"/>
    <property type="project" value="InterPro"/>
</dbReference>
<keyword evidence="2" id="KW-0689">Ribosomal protein</keyword>
<dbReference type="PANTHER" id="PTHR23321">
    <property type="entry name" value="RIBOSOMAL PROTEIN S15, BACTERIAL AND ORGANELLAR"/>
    <property type="match status" value="1"/>
</dbReference>
<comment type="caution">
    <text evidence="5">The sequence shown here is derived from an EMBL/GenBank/DDBJ whole genome shotgun (WGS) entry which is preliminary data.</text>
</comment>
<proteinExistence type="inferred from homology"/>
<dbReference type="SMART" id="SM01387">
    <property type="entry name" value="Ribosomal_S15"/>
    <property type="match status" value="1"/>
</dbReference>
<evidence type="ECO:0000313" key="5">
    <source>
        <dbReference type="EMBL" id="KAJ1914564.1"/>
    </source>
</evidence>
<dbReference type="NCBIfam" id="TIGR00952">
    <property type="entry name" value="S15_bact"/>
    <property type="match status" value="1"/>
</dbReference>
<dbReference type="Proteomes" id="UP001150538">
    <property type="component" value="Unassembled WGS sequence"/>
</dbReference>
<dbReference type="HAMAP" id="MF_01343_B">
    <property type="entry name" value="Ribosomal_uS15_B"/>
    <property type="match status" value="1"/>
</dbReference>
<dbReference type="InterPro" id="IPR009068">
    <property type="entry name" value="uS15_NS1_RNA-bd_sf"/>
</dbReference>
<gene>
    <name evidence="5" type="ORF">H4219_004725</name>
</gene>
<keyword evidence="6" id="KW-1185">Reference proteome</keyword>